<dbReference type="SUPFAM" id="SSF69572">
    <property type="entry name" value="Activating enzymes of the ubiquitin-like proteins"/>
    <property type="match status" value="1"/>
</dbReference>
<evidence type="ECO:0000313" key="17">
    <source>
        <dbReference type="Proteomes" id="UP000502699"/>
    </source>
</evidence>
<name>A0A6G7VEK5_9GAMM</name>
<dbReference type="GO" id="GO:0005524">
    <property type="term" value="F:ATP binding"/>
    <property type="evidence" value="ECO:0007669"/>
    <property type="project" value="UniProtKB-KW"/>
</dbReference>
<dbReference type="EC" id="2.7.7.80" evidence="9"/>
<dbReference type="InterPro" id="IPR000594">
    <property type="entry name" value="ThiF_NAD_FAD-bd"/>
</dbReference>
<dbReference type="GO" id="GO:0008641">
    <property type="term" value="F:ubiquitin-like modifier activating enzyme activity"/>
    <property type="evidence" value="ECO:0007669"/>
    <property type="project" value="InterPro"/>
</dbReference>
<dbReference type="InterPro" id="IPR035985">
    <property type="entry name" value="Ubiquitin-activating_enz"/>
</dbReference>
<evidence type="ECO:0000256" key="4">
    <source>
        <dbReference type="ARBA" id="ARBA00022741"/>
    </source>
</evidence>
<organism evidence="16 17">
    <name type="scientific">Caldichromatium japonicum</name>
    <dbReference type="NCBI Taxonomy" id="2699430"/>
    <lineage>
        <taxon>Bacteria</taxon>
        <taxon>Pseudomonadati</taxon>
        <taxon>Pseudomonadota</taxon>
        <taxon>Gammaproteobacteria</taxon>
        <taxon>Chromatiales</taxon>
        <taxon>Chromatiaceae</taxon>
        <taxon>Caldichromatium</taxon>
    </lineage>
</organism>
<evidence type="ECO:0000256" key="8">
    <source>
        <dbReference type="ARBA" id="ARBA00063809"/>
    </source>
</evidence>
<evidence type="ECO:0000256" key="7">
    <source>
        <dbReference type="ARBA" id="ARBA00055169"/>
    </source>
</evidence>
<keyword evidence="17" id="KW-1185">Reference proteome</keyword>
<evidence type="ECO:0000256" key="12">
    <source>
        <dbReference type="ARBA" id="ARBA00075328"/>
    </source>
</evidence>
<evidence type="ECO:0000256" key="10">
    <source>
        <dbReference type="ARBA" id="ARBA00073635"/>
    </source>
</evidence>
<dbReference type="AlphaFoldDB" id="A0A6G7VEK5"/>
<dbReference type="PANTHER" id="PTHR10953">
    <property type="entry name" value="UBIQUITIN-ACTIVATING ENZYME E1"/>
    <property type="match status" value="1"/>
</dbReference>
<dbReference type="GO" id="GO:0004792">
    <property type="term" value="F:thiosulfate-cyanide sulfurtransferase activity"/>
    <property type="evidence" value="ECO:0007669"/>
    <property type="project" value="TreeGrafter"/>
</dbReference>
<feature type="domain" description="THIF-type NAD/FAD binding fold" evidence="15">
    <location>
        <begin position="9"/>
        <end position="242"/>
    </location>
</feature>
<keyword evidence="5" id="KW-0067">ATP-binding</keyword>
<dbReference type="CDD" id="cd00757">
    <property type="entry name" value="ThiF_MoeB_HesA_family"/>
    <property type="match status" value="1"/>
</dbReference>
<proteinExistence type="inferred from homology"/>
<dbReference type="EMBL" id="CP048029">
    <property type="protein sequence ID" value="QIK38404.1"/>
    <property type="molecule type" value="Genomic_DNA"/>
</dbReference>
<dbReference type="Proteomes" id="UP000502699">
    <property type="component" value="Chromosome"/>
</dbReference>
<evidence type="ECO:0000256" key="5">
    <source>
        <dbReference type="ARBA" id="ARBA00022840"/>
    </source>
</evidence>
<keyword evidence="4" id="KW-0547">Nucleotide-binding</keyword>
<keyword evidence="14" id="KW-0472">Membrane</keyword>
<reference evidence="17" key="1">
    <citation type="submission" date="2020-01" db="EMBL/GenBank/DDBJ databases">
        <title>Caldichromatium gen. nov., sp. nov., a thermophilic purple sulfur bacterium member of the family Chromatiaceae isolated from Nakabusa hot spring, Japan.</title>
        <authorList>
            <person name="Saini M.K."/>
            <person name="Hanada S."/>
            <person name="Tank M."/>
        </authorList>
    </citation>
    <scope>NUCLEOTIDE SEQUENCE [LARGE SCALE GENOMIC DNA]</scope>
    <source>
        <strain evidence="17">No.7</strain>
    </source>
</reference>
<gene>
    <name evidence="16" type="ORF">GWK36_10910</name>
</gene>
<dbReference type="RefSeq" id="WP_166271163.1">
    <property type="nucleotide sequence ID" value="NZ_CP048029.1"/>
</dbReference>
<dbReference type="NCBIfam" id="NF004281">
    <property type="entry name" value="PRK05690.1"/>
    <property type="match status" value="1"/>
</dbReference>
<keyword evidence="3 16" id="KW-0808">Transferase</keyword>
<dbReference type="GO" id="GO:0005829">
    <property type="term" value="C:cytosol"/>
    <property type="evidence" value="ECO:0007669"/>
    <property type="project" value="TreeGrafter"/>
</dbReference>
<sequence length="249" mass="26534">MTDDELIRYSRQILLPQFGVEGQKRLRAARVLIVGLGGLGSAAACYLTAAGVGRLVLVDGDRVELSNLQRQILHTAERIGMPKTASARRSLAALNPTVELEVHEGRVGADSLPELVSGVDLVLDCSDNFPTRFALNAACYRATIPLISGAAIRFEGQLTAFSGRPGGPCYRCLYPEEGALDETCTANGVLGPLLGVIGSLQAIEAIKILTGIGEPLFGRLILFDALRLDWRQVRLPPDPACPICLGESA</sequence>
<accession>A0A6G7VEK5</accession>
<protein>
    <recommendedName>
        <fullName evidence="10">Molybdopterin-synthase adenylyltransferase</fullName>
        <ecNumber evidence="9">2.7.7.80</ecNumber>
    </recommendedName>
    <alternativeName>
        <fullName evidence="13">MoaD protein adenylase</fullName>
    </alternativeName>
    <alternativeName>
        <fullName evidence="11">Molybdopterin-converting factor subunit 1 adenylase</fullName>
    </alternativeName>
    <alternativeName>
        <fullName evidence="12">Sulfur carrier protein MoaD adenylyltransferase</fullName>
    </alternativeName>
</protein>
<dbReference type="GO" id="GO:0061605">
    <property type="term" value="F:molybdopterin-synthase adenylyltransferase activity"/>
    <property type="evidence" value="ECO:0007669"/>
    <property type="project" value="UniProtKB-EC"/>
</dbReference>
<dbReference type="InterPro" id="IPR045886">
    <property type="entry name" value="ThiF/MoeB/HesA"/>
</dbReference>
<evidence type="ECO:0000256" key="14">
    <source>
        <dbReference type="SAM" id="Phobius"/>
    </source>
</evidence>
<dbReference type="FunFam" id="3.40.50.720:FF:000033">
    <property type="entry name" value="Adenylyltransferase and sulfurtransferase MOCS3"/>
    <property type="match status" value="1"/>
</dbReference>
<keyword evidence="16" id="KW-0548">Nucleotidyltransferase</keyword>
<comment type="function">
    <text evidence="7">Catalyzes the adenylation by ATP of the carboxyl group of the C-terminal glycine of sulfur carrier protein MoaD.</text>
</comment>
<evidence type="ECO:0000256" key="2">
    <source>
        <dbReference type="ARBA" id="ARBA00009919"/>
    </source>
</evidence>
<comment type="similarity">
    <text evidence="2">Belongs to the HesA/MoeB/ThiF family.</text>
</comment>
<comment type="subunit">
    <text evidence="8">Homodimer. Forms a stable heterotetrameric complex of 2 MoeB and 2 MoaD during adenylation of MoaD.</text>
</comment>
<keyword evidence="14" id="KW-1133">Transmembrane helix</keyword>
<keyword evidence="14" id="KW-0812">Transmembrane</keyword>
<evidence type="ECO:0000313" key="16">
    <source>
        <dbReference type="EMBL" id="QIK38404.1"/>
    </source>
</evidence>
<evidence type="ECO:0000256" key="9">
    <source>
        <dbReference type="ARBA" id="ARBA00066884"/>
    </source>
</evidence>
<evidence type="ECO:0000256" key="1">
    <source>
        <dbReference type="ARBA" id="ARBA00005046"/>
    </source>
</evidence>
<comment type="catalytic activity">
    <reaction evidence="6">
        <text>[molybdopterin-synthase sulfur-carrier protein]-C-terminal Gly-Gly + ATP + H(+) = [molybdopterin-synthase sulfur-carrier protein]-C-terminal Gly-Gly-AMP + diphosphate</text>
        <dbReference type="Rhea" id="RHEA:43616"/>
        <dbReference type="Rhea" id="RHEA-COMP:12159"/>
        <dbReference type="Rhea" id="RHEA-COMP:12202"/>
        <dbReference type="ChEBI" id="CHEBI:15378"/>
        <dbReference type="ChEBI" id="CHEBI:30616"/>
        <dbReference type="ChEBI" id="CHEBI:33019"/>
        <dbReference type="ChEBI" id="CHEBI:90618"/>
        <dbReference type="ChEBI" id="CHEBI:90778"/>
        <dbReference type="EC" id="2.7.7.80"/>
    </reaction>
</comment>
<evidence type="ECO:0000256" key="11">
    <source>
        <dbReference type="ARBA" id="ARBA00075110"/>
    </source>
</evidence>
<dbReference type="Pfam" id="PF00899">
    <property type="entry name" value="ThiF"/>
    <property type="match status" value="1"/>
</dbReference>
<dbReference type="KEGG" id="cjap:GWK36_10910"/>
<comment type="pathway">
    <text evidence="1">Cofactor biosynthesis; molybdopterin biosynthesis.</text>
</comment>
<feature type="transmembrane region" description="Helical" evidence="14">
    <location>
        <begin position="31"/>
        <end position="57"/>
    </location>
</feature>
<evidence type="ECO:0000256" key="3">
    <source>
        <dbReference type="ARBA" id="ARBA00022679"/>
    </source>
</evidence>
<dbReference type="Gene3D" id="3.40.50.720">
    <property type="entry name" value="NAD(P)-binding Rossmann-like Domain"/>
    <property type="match status" value="1"/>
</dbReference>
<dbReference type="PANTHER" id="PTHR10953:SF102">
    <property type="entry name" value="ADENYLYLTRANSFERASE AND SULFURTRANSFERASE MOCS3"/>
    <property type="match status" value="1"/>
</dbReference>
<dbReference type="GO" id="GO:0008146">
    <property type="term" value="F:sulfotransferase activity"/>
    <property type="evidence" value="ECO:0007669"/>
    <property type="project" value="TreeGrafter"/>
</dbReference>
<evidence type="ECO:0000256" key="13">
    <source>
        <dbReference type="ARBA" id="ARBA00078531"/>
    </source>
</evidence>
<evidence type="ECO:0000259" key="15">
    <source>
        <dbReference type="Pfam" id="PF00899"/>
    </source>
</evidence>
<evidence type="ECO:0000256" key="6">
    <source>
        <dbReference type="ARBA" id="ARBA00052218"/>
    </source>
</evidence>